<dbReference type="OrthoDB" id="6159439at2759"/>
<dbReference type="CDD" id="cd00086">
    <property type="entry name" value="homeodomain"/>
    <property type="match status" value="1"/>
</dbReference>
<evidence type="ECO:0000256" key="2">
    <source>
        <dbReference type="PROSITE-ProRule" id="PRU00108"/>
    </source>
</evidence>
<keyword evidence="6" id="KW-1185">Reference proteome</keyword>
<name>A0A9P0PUP9_ACAOB</name>
<dbReference type="GO" id="GO:0003677">
    <property type="term" value="F:DNA binding"/>
    <property type="evidence" value="ECO:0007669"/>
    <property type="project" value="UniProtKB-UniRule"/>
</dbReference>
<sequence>MPSLLNVVHLNIRSLVANIGMLRSYVDDNDIDFILKIHTEKCILKLENALPAPSNRKINSSGAPKAKRARTCSATYQLVQLEEELFGNKYLSRLRRNQMAHDLNLTEC</sequence>
<dbReference type="PROSITE" id="PS50071">
    <property type="entry name" value="HOMEOBOX_2"/>
    <property type="match status" value="1"/>
</dbReference>
<dbReference type="AlphaFoldDB" id="A0A9P0PUP9"/>
<evidence type="ECO:0000259" key="4">
    <source>
        <dbReference type="PROSITE" id="PS50071"/>
    </source>
</evidence>
<dbReference type="InterPro" id="IPR009057">
    <property type="entry name" value="Homeodomain-like_sf"/>
</dbReference>
<feature type="domain" description="Homeobox" evidence="4">
    <location>
        <begin position="64"/>
        <end position="108"/>
    </location>
</feature>
<accession>A0A9P0PUP9</accession>
<proteinExistence type="predicted"/>
<keyword evidence="2 3" id="KW-0539">Nucleus</keyword>
<gene>
    <name evidence="5" type="ORF">ACAOBT_LOCUS24584</name>
</gene>
<dbReference type="Gene3D" id="1.10.10.60">
    <property type="entry name" value="Homeodomain-like"/>
    <property type="match status" value="1"/>
</dbReference>
<evidence type="ECO:0000313" key="5">
    <source>
        <dbReference type="EMBL" id="CAH1998791.1"/>
    </source>
</evidence>
<organism evidence="5 6">
    <name type="scientific">Acanthoscelides obtectus</name>
    <name type="common">Bean weevil</name>
    <name type="synonym">Bruchus obtectus</name>
    <dbReference type="NCBI Taxonomy" id="200917"/>
    <lineage>
        <taxon>Eukaryota</taxon>
        <taxon>Metazoa</taxon>
        <taxon>Ecdysozoa</taxon>
        <taxon>Arthropoda</taxon>
        <taxon>Hexapoda</taxon>
        <taxon>Insecta</taxon>
        <taxon>Pterygota</taxon>
        <taxon>Neoptera</taxon>
        <taxon>Endopterygota</taxon>
        <taxon>Coleoptera</taxon>
        <taxon>Polyphaga</taxon>
        <taxon>Cucujiformia</taxon>
        <taxon>Chrysomeloidea</taxon>
        <taxon>Chrysomelidae</taxon>
        <taxon>Bruchinae</taxon>
        <taxon>Bruchini</taxon>
        <taxon>Acanthoscelides</taxon>
    </lineage>
</organism>
<dbReference type="GO" id="GO:0005634">
    <property type="term" value="C:nucleus"/>
    <property type="evidence" value="ECO:0007669"/>
    <property type="project" value="UniProtKB-SubCell"/>
</dbReference>
<keyword evidence="2 3" id="KW-0371">Homeobox</keyword>
<comment type="caution">
    <text evidence="5">The sequence shown here is derived from an EMBL/GenBank/DDBJ whole genome shotgun (WGS) entry which is preliminary data.</text>
</comment>
<keyword evidence="2 3" id="KW-0238">DNA-binding</keyword>
<evidence type="ECO:0000256" key="1">
    <source>
        <dbReference type="ARBA" id="ARBA00004123"/>
    </source>
</evidence>
<dbReference type="InterPro" id="IPR001356">
    <property type="entry name" value="HD"/>
</dbReference>
<dbReference type="SUPFAM" id="SSF46689">
    <property type="entry name" value="Homeodomain-like"/>
    <property type="match status" value="1"/>
</dbReference>
<protein>
    <recommendedName>
        <fullName evidence="4">Homeobox domain-containing protein</fullName>
    </recommendedName>
</protein>
<evidence type="ECO:0000313" key="6">
    <source>
        <dbReference type="Proteomes" id="UP001152888"/>
    </source>
</evidence>
<evidence type="ECO:0000256" key="3">
    <source>
        <dbReference type="RuleBase" id="RU000682"/>
    </source>
</evidence>
<dbReference type="Proteomes" id="UP001152888">
    <property type="component" value="Unassembled WGS sequence"/>
</dbReference>
<dbReference type="Pfam" id="PF00046">
    <property type="entry name" value="Homeodomain"/>
    <property type="match status" value="1"/>
</dbReference>
<reference evidence="5" key="1">
    <citation type="submission" date="2022-03" db="EMBL/GenBank/DDBJ databases">
        <authorList>
            <person name="Sayadi A."/>
        </authorList>
    </citation>
    <scope>NUCLEOTIDE SEQUENCE</scope>
</reference>
<comment type="subcellular location">
    <subcellularLocation>
        <location evidence="1 2 3">Nucleus</location>
    </subcellularLocation>
</comment>
<dbReference type="EMBL" id="CAKOFQ010007340">
    <property type="protein sequence ID" value="CAH1998791.1"/>
    <property type="molecule type" value="Genomic_DNA"/>
</dbReference>